<keyword evidence="3" id="KW-0418">Kinase</keyword>
<dbReference type="GO" id="GO:0004672">
    <property type="term" value="F:protein kinase activity"/>
    <property type="evidence" value="ECO:0007669"/>
    <property type="project" value="InterPro"/>
</dbReference>
<dbReference type="PROSITE" id="PS50088">
    <property type="entry name" value="ANK_REPEAT"/>
    <property type="match status" value="2"/>
</dbReference>
<keyword evidence="6" id="KW-0040">ANK repeat</keyword>
<dbReference type="PANTHER" id="PTHR11042:SF190">
    <property type="entry name" value="MITOSIS INHIBITOR PROTEIN KINASE MIK1"/>
    <property type="match status" value="1"/>
</dbReference>
<dbReference type="GO" id="GO:0017148">
    <property type="term" value="P:negative regulation of translation"/>
    <property type="evidence" value="ECO:0007669"/>
    <property type="project" value="UniProtKB-KW"/>
</dbReference>
<feature type="coiled-coil region" evidence="7">
    <location>
        <begin position="469"/>
        <end position="496"/>
    </location>
</feature>
<organism evidence="9">
    <name type="scientific">Chromera velia CCMP2878</name>
    <dbReference type="NCBI Taxonomy" id="1169474"/>
    <lineage>
        <taxon>Eukaryota</taxon>
        <taxon>Sar</taxon>
        <taxon>Alveolata</taxon>
        <taxon>Colpodellida</taxon>
        <taxon>Chromeraceae</taxon>
        <taxon>Chromera</taxon>
    </lineage>
</organism>
<dbReference type="AlphaFoldDB" id="A0A0G4GZH1"/>
<dbReference type="EMBL" id="CDMZ01001717">
    <property type="protein sequence ID" value="CEM36612.1"/>
    <property type="molecule type" value="Genomic_DNA"/>
</dbReference>
<keyword evidence="1" id="KW-0808">Transferase</keyword>
<feature type="repeat" description="ANK" evidence="6">
    <location>
        <begin position="19"/>
        <end position="53"/>
    </location>
</feature>
<proteinExistence type="predicted"/>
<dbReference type="SMART" id="SM00248">
    <property type="entry name" value="ANK"/>
    <property type="match status" value="2"/>
</dbReference>
<dbReference type="GO" id="GO:0005737">
    <property type="term" value="C:cytoplasm"/>
    <property type="evidence" value="ECO:0007669"/>
    <property type="project" value="TreeGrafter"/>
</dbReference>
<evidence type="ECO:0000259" key="8">
    <source>
        <dbReference type="PROSITE" id="PS50011"/>
    </source>
</evidence>
<evidence type="ECO:0000256" key="2">
    <source>
        <dbReference type="ARBA" id="ARBA00022741"/>
    </source>
</evidence>
<name>A0A0G4GZH1_9ALVE</name>
<dbReference type="VEuPathDB" id="CryptoDB:Cvel_24034"/>
<dbReference type="InterPro" id="IPR036770">
    <property type="entry name" value="Ankyrin_rpt-contain_sf"/>
</dbReference>
<reference evidence="9" key="1">
    <citation type="submission" date="2014-11" db="EMBL/GenBank/DDBJ databases">
        <authorList>
            <person name="Otto D Thomas"/>
            <person name="Naeem Raeece"/>
        </authorList>
    </citation>
    <scope>NUCLEOTIDE SEQUENCE</scope>
</reference>
<dbReference type="InterPro" id="IPR011009">
    <property type="entry name" value="Kinase-like_dom_sf"/>
</dbReference>
<evidence type="ECO:0000256" key="5">
    <source>
        <dbReference type="ARBA" id="ARBA00023193"/>
    </source>
</evidence>
<accession>A0A0G4GZH1</accession>
<evidence type="ECO:0000256" key="6">
    <source>
        <dbReference type="PROSITE-ProRule" id="PRU00023"/>
    </source>
</evidence>
<sequence length="971" mass="106758">EVVKMLLDARADVKAVNKWGQTALHWALSRPEAPLKIVKMLLAAGADVKAADEQSGQTALHSAVSSNRASSEIVEVLVAAGADVKATDRENRTAPQIAMEMGNSEVTRYLQVMERWECMKGSLQLSLEGMALCMQERLALLRQEAVVCPASPSSGAETEKEVEGLWGLPAAAWMEVLGILEELGSVGDGGEMGHSDSYLSSASTSPSPFYTPPSLTVFRLSCLLDRGGRALQDVRNVVKRIRAFRALQKSITKRVEEANRSRASGPSETPVCPITAEETADRDQKRKEIRDFFETAVKLGVSVLEDLQSLVQSGYGGVESEDVGGIASVEALAKRLEGLLRLIDASANLPPSKPAGLSAVPLKEICREAHALSKSWVEARSSIVRGARKASKSAWRRAGAAFKKMQHDGPSVLCNACAELEKAERNEAELMHDMRQLEEKCPGMGAGHQIAGRFVERCWEVVWRLHKFSRGASTLLTELEKALAEAEREGKEIREGFSLSHTWSRDVPQEGAVTEGPLVNLDKLVREEGEMRDAEKLLELEVQVATMKGKKEEAAGLKKQLEDVRASAVERDLPSKIACERARLLSLASRHFPELLSEGNDFLRRVRLDLEEVAHSASLLQAGVVLRGRSSRRDFSDERVISDPSTNTRHTRVSVCLDRGGMQWILKRYDIAGGVACRYFYRQVALLHELRHPHLVPVVGVWQEGEHGFVQMPWYSGGDLRAWMAERPAEGRRDARQSLRLAEDLLLALAFLHEKGKVHCDVKPQNIFLTERGRAVLGDFDGVKEGNHQHTTILHITRHYLAPEVRGGEDMTAEADVFAAGLVLSELLGGGVLEGDPQRATSFRELSDRMKSPDPSARPTAAVALHSPLFSRETAETAQCIVCRDVILCDRGLQCSESARHFLCADCLNGHVARTCMLTLSIAMCAHGSRPLTAKSRAFILVARLRPTRQQVSLNSSVRRCTPPGKRHVPK</sequence>
<dbReference type="Gene3D" id="1.10.510.10">
    <property type="entry name" value="Transferase(Phosphotransferase) domain 1"/>
    <property type="match status" value="1"/>
</dbReference>
<evidence type="ECO:0000256" key="1">
    <source>
        <dbReference type="ARBA" id="ARBA00022679"/>
    </source>
</evidence>
<dbReference type="InterPro" id="IPR002110">
    <property type="entry name" value="Ankyrin_rpt"/>
</dbReference>
<keyword evidence="4" id="KW-0067">ATP-binding</keyword>
<feature type="repeat" description="ANK" evidence="6">
    <location>
        <begin position="55"/>
        <end position="89"/>
    </location>
</feature>
<dbReference type="InterPro" id="IPR000719">
    <property type="entry name" value="Prot_kinase_dom"/>
</dbReference>
<dbReference type="PROSITE" id="PS50297">
    <property type="entry name" value="ANK_REP_REGION"/>
    <property type="match status" value="2"/>
</dbReference>
<evidence type="ECO:0000313" key="9">
    <source>
        <dbReference type="EMBL" id="CEM36612.1"/>
    </source>
</evidence>
<dbReference type="SUPFAM" id="SSF48403">
    <property type="entry name" value="Ankyrin repeat"/>
    <property type="match status" value="1"/>
</dbReference>
<keyword evidence="2" id="KW-0547">Nucleotide-binding</keyword>
<dbReference type="SMART" id="SM00220">
    <property type="entry name" value="S_TKc"/>
    <property type="match status" value="1"/>
</dbReference>
<evidence type="ECO:0000256" key="4">
    <source>
        <dbReference type="ARBA" id="ARBA00022840"/>
    </source>
</evidence>
<keyword evidence="7" id="KW-0175">Coiled coil</keyword>
<evidence type="ECO:0000256" key="7">
    <source>
        <dbReference type="SAM" id="Coils"/>
    </source>
</evidence>
<evidence type="ECO:0000256" key="3">
    <source>
        <dbReference type="ARBA" id="ARBA00022777"/>
    </source>
</evidence>
<protein>
    <recommendedName>
        <fullName evidence="8">Protein kinase domain-containing protein</fullName>
    </recommendedName>
</protein>
<dbReference type="PROSITE" id="PS50011">
    <property type="entry name" value="PROTEIN_KINASE_DOM"/>
    <property type="match status" value="1"/>
</dbReference>
<feature type="non-terminal residue" evidence="9">
    <location>
        <position position="1"/>
    </location>
</feature>
<feature type="domain" description="Protein kinase" evidence="8">
    <location>
        <begin position="635"/>
        <end position="870"/>
    </location>
</feature>
<gene>
    <name evidence="9" type="ORF">Cvel_24034</name>
</gene>
<dbReference type="GO" id="GO:0005524">
    <property type="term" value="F:ATP binding"/>
    <property type="evidence" value="ECO:0007669"/>
    <property type="project" value="UniProtKB-KW"/>
</dbReference>
<dbReference type="Pfam" id="PF00069">
    <property type="entry name" value="Pkinase"/>
    <property type="match status" value="1"/>
</dbReference>
<dbReference type="Pfam" id="PF12796">
    <property type="entry name" value="Ank_2"/>
    <property type="match status" value="1"/>
</dbReference>
<dbReference type="SUPFAM" id="SSF56112">
    <property type="entry name" value="Protein kinase-like (PK-like)"/>
    <property type="match status" value="1"/>
</dbReference>
<dbReference type="Gene3D" id="1.25.40.20">
    <property type="entry name" value="Ankyrin repeat-containing domain"/>
    <property type="match status" value="2"/>
</dbReference>
<keyword evidence="5" id="KW-0652">Protein synthesis inhibitor</keyword>
<dbReference type="GO" id="GO:0005634">
    <property type="term" value="C:nucleus"/>
    <property type="evidence" value="ECO:0007669"/>
    <property type="project" value="TreeGrafter"/>
</dbReference>
<dbReference type="GO" id="GO:0110031">
    <property type="term" value="P:negative regulation of G2/MI transition of meiotic cell cycle"/>
    <property type="evidence" value="ECO:0007669"/>
    <property type="project" value="TreeGrafter"/>
</dbReference>
<dbReference type="PANTHER" id="PTHR11042">
    <property type="entry name" value="EUKARYOTIC TRANSLATION INITIATION FACTOR 2-ALPHA KINASE EIF2-ALPHA KINASE -RELATED"/>
    <property type="match status" value="1"/>
</dbReference>
<dbReference type="InterPro" id="IPR050339">
    <property type="entry name" value="CC_SR_Kinase"/>
</dbReference>